<dbReference type="WBParaSite" id="PSAMB.scaffold1065size36429.g10715.t1">
    <property type="protein sequence ID" value="PSAMB.scaffold1065size36429.g10715.t1"/>
    <property type="gene ID" value="PSAMB.scaffold1065size36429.g10715"/>
</dbReference>
<organism evidence="9 10">
    <name type="scientific">Plectus sambesii</name>
    <dbReference type="NCBI Taxonomy" id="2011161"/>
    <lineage>
        <taxon>Eukaryota</taxon>
        <taxon>Metazoa</taxon>
        <taxon>Ecdysozoa</taxon>
        <taxon>Nematoda</taxon>
        <taxon>Chromadorea</taxon>
        <taxon>Plectida</taxon>
        <taxon>Plectina</taxon>
        <taxon>Plectoidea</taxon>
        <taxon>Plectidae</taxon>
        <taxon>Plectus</taxon>
    </lineage>
</organism>
<dbReference type="Gene3D" id="1.20.1740.10">
    <property type="entry name" value="Amino acid/polyamine transporter I"/>
    <property type="match status" value="1"/>
</dbReference>
<accession>A0A914UKS3</accession>
<dbReference type="GO" id="GO:0005886">
    <property type="term" value="C:plasma membrane"/>
    <property type="evidence" value="ECO:0007669"/>
    <property type="project" value="UniProtKB-SubCell"/>
</dbReference>
<evidence type="ECO:0000313" key="9">
    <source>
        <dbReference type="Proteomes" id="UP000887566"/>
    </source>
</evidence>
<feature type="transmembrane region" description="Helical" evidence="8">
    <location>
        <begin position="265"/>
        <end position="286"/>
    </location>
</feature>
<keyword evidence="5 8" id="KW-0812">Transmembrane</keyword>
<evidence type="ECO:0000256" key="7">
    <source>
        <dbReference type="ARBA" id="ARBA00023136"/>
    </source>
</evidence>
<dbReference type="FunFam" id="1.20.1740.10:FF:000003">
    <property type="entry name" value="Y+L amino acid transporter 1 isoform X1"/>
    <property type="match status" value="1"/>
</dbReference>
<feature type="transmembrane region" description="Helical" evidence="8">
    <location>
        <begin position="460"/>
        <end position="480"/>
    </location>
</feature>
<keyword evidence="7 8" id="KW-0472">Membrane</keyword>
<dbReference type="InterPro" id="IPR050598">
    <property type="entry name" value="AminoAcid_Transporter"/>
</dbReference>
<feature type="transmembrane region" description="Helical" evidence="8">
    <location>
        <begin position="338"/>
        <end position="359"/>
    </location>
</feature>
<keyword evidence="3" id="KW-0813">Transport</keyword>
<keyword evidence="6 8" id="KW-1133">Transmembrane helix</keyword>
<evidence type="ECO:0000256" key="8">
    <source>
        <dbReference type="SAM" id="Phobius"/>
    </source>
</evidence>
<reference evidence="10" key="1">
    <citation type="submission" date="2022-11" db="UniProtKB">
        <authorList>
            <consortium name="WormBaseParasite"/>
        </authorList>
    </citation>
    <scope>IDENTIFICATION</scope>
</reference>
<dbReference type="Pfam" id="PF13520">
    <property type="entry name" value="AA_permease_2"/>
    <property type="match status" value="1"/>
</dbReference>
<sequence>MRSDGGGGGGVMQSRHLGDQRPLCLTFEQPICWLAATREDHTRGGINTDDVDDVDGLFVLCKQPPHVSSKRLRTTGNKVEQQQAMAEHERPVYQSPTEKAEENVGLKPSINLFGGVMVIVGCIIGSGIFISPKGVHENVGSVGVSLIIWVVCGVFSAIGAYCYAELGTFITRSGGDYAYVYVAFGPLMGFIRMWIECIIVRPCTITAVAMTFATYILQPFYPHCELPFLVPQLLAAGCIILLALVNCMSVRLVTVVQNVFTVAKLLALILIIGTGAVLLCIGNPYWDSFENVWEGSDFSAGKMALAFYSGLWAYNGWNYLNFVTEELENPTRNLPRCIAISCTLVTVVYVLTNVAFYAGVSPEEMLESKAVAVTFANRFYGVMSWIMPVLVAFSCFGTVNGVMLTSSRLFFVAGRENHMPWVLSFLNPFLGTPIPAVLFTALLSLFYLLLSDNIYTLINYVQIVNWLAIGIATTGLLYLRYTQPPKDYPRPLQVNLIWPIIFLIGCVFLVLFPIIQAPVDTAIGISIMLSGVPVYFIFVYWRNKPAFIDSFMNRLTTVLQKALLVVPGEKKEL</sequence>
<feature type="transmembrane region" description="Helical" evidence="8">
    <location>
        <begin position="202"/>
        <end position="221"/>
    </location>
</feature>
<feature type="transmembrane region" description="Helical" evidence="8">
    <location>
        <begin position="142"/>
        <end position="166"/>
    </location>
</feature>
<feature type="transmembrane region" description="Helical" evidence="8">
    <location>
        <begin position="492"/>
        <end position="515"/>
    </location>
</feature>
<comment type="similarity">
    <text evidence="2">Belongs to the amino acid-polyamine-organocation (APC) superfamily. L-type amino acid transporter (LAT) (TC 2.A.3.8) family.</text>
</comment>
<feature type="transmembrane region" description="Helical" evidence="8">
    <location>
        <begin position="425"/>
        <end position="448"/>
    </location>
</feature>
<feature type="transmembrane region" description="Helical" evidence="8">
    <location>
        <begin position="298"/>
        <end position="317"/>
    </location>
</feature>
<protein>
    <submittedName>
        <fullName evidence="10">Uncharacterized protein</fullName>
    </submittedName>
</protein>
<feature type="transmembrane region" description="Helical" evidence="8">
    <location>
        <begin position="521"/>
        <end position="541"/>
    </location>
</feature>
<evidence type="ECO:0000256" key="4">
    <source>
        <dbReference type="ARBA" id="ARBA00022475"/>
    </source>
</evidence>
<dbReference type="PANTHER" id="PTHR11785:SF531">
    <property type="entry name" value="LARGE NEUTRAL AMINO ACIDS TRANSPORTER SMALL SUBUNIT 1"/>
    <property type="match status" value="1"/>
</dbReference>
<evidence type="ECO:0000256" key="6">
    <source>
        <dbReference type="ARBA" id="ARBA00022989"/>
    </source>
</evidence>
<dbReference type="AlphaFoldDB" id="A0A914UKS3"/>
<name>A0A914UKS3_9BILA</name>
<evidence type="ECO:0000256" key="1">
    <source>
        <dbReference type="ARBA" id="ARBA00004651"/>
    </source>
</evidence>
<comment type="subcellular location">
    <subcellularLocation>
        <location evidence="1">Cell membrane</location>
        <topology evidence="1">Multi-pass membrane protein</topology>
    </subcellularLocation>
</comment>
<proteinExistence type="inferred from homology"/>
<evidence type="ECO:0000313" key="10">
    <source>
        <dbReference type="WBParaSite" id="PSAMB.scaffold1065size36429.g10715.t1"/>
    </source>
</evidence>
<evidence type="ECO:0000256" key="3">
    <source>
        <dbReference type="ARBA" id="ARBA00022448"/>
    </source>
</evidence>
<feature type="transmembrane region" description="Helical" evidence="8">
    <location>
        <begin position="379"/>
        <end position="404"/>
    </location>
</feature>
<dbReference type="GO" id="GO:0015179">
    <property type="term" value="F:L-amino acid transmembrane transporter activity"/>
    <property type="evidence" value="ECO:0007669"/>
    <property type="project" value="TreeGrafter"/>
</dbReference>
<keyword evidence="4" id="KW-1003">Cell membrane</keyword>
<feature type="transmembrane region" description="Helical" evidence="8">
    <location>
        <begin position="233"/>
        <end position="253"/>
    </location>
</feature>
<dbReference type="PANTHER" id="PTHR11785">
    <property type="entry name" value="AMINO ACID TRANSPORTER"/>
    <property type="match status" value="1"/>
</dbReference>
<evidence type="ECO:0000256" key="2">
    <source>
        <dbReference type="ARBA" id="ARBA00007040"/>
    </source>
</evidence>
<evidence type="ECO:0000256" key="5">
    <source>
        <dbReference type="ARBA" id="ARBA00022692"/>
    </source>
</evidence>
<feature type="transmembrane region" description="Helical" evidence="8">
    <location>
        <begin position="110"/>
        <end position="130"/>
    </location>
</feature>
<dbReference type="Proteomes" id="UP000887566">
    <property type="component" value="Unplaced"/>
</dbReference>
<dbReference type="InterPro" id="IPR002293">
    <property type="entry name" value="AA/rel_permease1"/>
</dbReference>
<keyword evidence="9" id="KW-1185">Reference proteome</keyword>